<protein>
    <submittedName>
        <fullName evidence="1">Uncharacterized protein</fullName>
    </submittedName>
</protein>
<sequence>MGDKRKPAPHLLVKETHEPAVPQDWPEGHVGVALTDDEVGECIEITIHGVKHYLHSTTARELSNRLVARIDEWNAIARAAGVPEV</sequence>
<reference evidence="1 2" key="1">
    <citation type="journal article" date="2015" name="Stand. Genomic Sci.">
        <title>Genomic Encyclopedia of Bacterial and Archaeal Type Strains, Phase III: the genomes of soil and plant-associated and newly described type strains.</title>
        <authorList>
            <person name="Whitman W.B."/>
            <person name="Woyke T."/>
            <person name="Klenk H.P."/>
            <person name="Zhou Y."/>
            <person name="Lilburn T.G."/>
            <person name="Beck B.J."/>
            <person name="De Vos P."/>
            <person name="Vandamme P."/>
            <person name="Eisen J.A."/>
            <person name="Garrity G."/>
            <person name="Hugenholtz P."/>
            <person name="Kyrpides N.C."/>
        </authorList>
    </citation>
    <scope>NUCLEOTIDE SEQUENCE [LARGE SCALE GENOMIC DNA]</scope>
    <source>
        <strain evidence="1 2">VKM Ac-2538</strain>
    </source>
</reference>
<dbReference type="EMBL" id="SLWM01000006">
    <property type="protein sequence ID" value="TCO23125.1"/>
    <property type="molecule type" value="Genomic_DNA"/>
</dbReference>
<dbReference type="RefSeq" id="WP_132189799.1">
    <property type="nucleotide sequence ID" value="NZ_SLWM01000006.1"/>
</dbReference>
<proteinExistence type="predicted"/>
<dbReference type="Proteomes" id="UP000295818">
    <property type="component" value="Unassembled WGS sequence"/>
</dbReference>
<gene>
    <name evidence="1" type="ORF">EV644_106434</name>
</gene>
<comment type="caution">
    <text evidence="1">The sequence shown here is derived from an EMBL/GenBank/DDBJ whole genome shotgun (WGS) entry which is preliminary data.</text>
</comment>
<accession>A0ABY2BNR0</accession>
<organism evidence="1 2">
    <name type="scientific">Kribbella orskensis</name>
    <dbReference type="NCBI Taxonomy" id="2512216"/>
    <lineage>
        <taxon>Bacteria</taxon>
        <taxon>Bacillati</taxon>
        <taxon>Actinomycetota</taxon>
        <taxon>Actinomycetes</taxon>
        <taxon>Propionibacteriales</taxon>
        <taxon>Kribbellaceae</taxon>
        <taxon>Kribbella</taxon>
    </lineage>
</organism>
<name>A0ABY2BNR0_9ACTN</name>
<keyword evidence="2" id="KW-1185">Reference proteome</keyword>
<evidence type="ECO:0000313" key="1">
    <source>
        <dbReference type="EMBL" id="TCO23125.1"/>
    </source>
</evidence>
<evidence type="ECO:0000313" key="2">
    <source>
        <dbReference type="Proteomes" id="UP000295818"/>
    </source>
</evidence>